<sequence>MLEALAGERFDVVLHLVRNSPEETAALVGLVADGGVFASATTPGPDDPRVRVERVFVRSDAAQLAQLVALVDAGELVVEVAERRPLADLAAVHDEAVAGKLPGKVVLTP</sequence>
<protein>
    <submittedName>
        <fullName evidence="1">Zinc-binding dehydrogenase</fullName>
    </submittedName>
</protein>
<dbReference type="Pfam" id="PF13602">
    <property type="entry name" value="ADH_zinc_N_2"/>
    <property type="match status" value="1"/>
</dbReference>
<evidence type="ECO:0000313" key="1">
    <source>
        <dbReference type="EMBL" id="MFC7616412.1"/>
    </source>
</evidence>
<gene>
    <name evidence="1" type="ORF">ACFQV2_26025</name>
</gene>
<dbReference type="Gene3D" id="3.90.180.10">
    <property type="entry name" value="Medium-chain alcohol dehydrogenases, catalytic domain"/>
    <property type="match status" value="1"/>
</dbReference>
<comment type="caution">
    <text evidence="1">The sequence shown here is derived from an EMBL/GenBank/DDBJ whole genome shotgun (WGS) entry which is preliminary data.</text>
</comment>
<dbReference type="Proteomes" id="UP001596512">
    <property type="component" value="Unassembled WGS sequence"/>
</dbReference>
<name>A0ABW2TU16_9PSEU</name>
<proteinExistence type="predicted"/>
<dbReference type="EMBL" id="JBHTEY010000004">
    <property type="protein sequence ID" value="MFC7616412.1"/>
    <property type="molecule type" value="Genomic_DNA"/>
</dbReference>
<accession>A0ABW2TU16</accession>
<organism evidence="1 2">
    <name type="scientific">Actinokineospora soli</name>
    <dbReference type="NCBI Taxonomy" id="1048753"/>
    <lineage>
        <taxon>Bacteria</taxon>
        <taxon>Bacillati</taxon>
        <taxon>Actinomycetota</taxon>
        <taxon>Actinomycetes</taxon>
        <taxon>Pseudonocardiales</taxon>
        <taxon>Pseudonocardiaceae</taxon>
        <taxon>Actinokineospora</taxon>
    </lineage>
</organism>
<keyword evidence="2" id="KW-1185">Reference proteome</keyword>
<evidence type="ECO:0000313" key="2">
    <source>
        <dbReference type="Proteomes" id="UP001596512"/>
    </source>
</evidence>
<reference evidence="2" key="1">
    <citation type="journal article" date="2019" name="Int. J. Syst. Evol. Microbiol.">
        <title>The Global Catalogue of Microorganisms (GCM) 10K type strain sequencing project: providing services to taxonomists for standard genome sequencing and annotation.</title>
        <authorList>
            <consortium name="The Broad Institute Genomics Platform"/>
            <consortium name="The Broad Institute Genome Sequencing Center for Infectious Disease"/>
            <person name="Wu L."/>
            <person name="Ma J."/>
        </authorList>
    </citation>
    <scope>NUCLEOTIDE SEQUENCE [LARGE SCALE GENOMIC DNA]</scope>
    <source>
        <strain evidence="2">JCM 17695</strain>
    </source>
</reference>